<proteinExistence type="predicted"/>
<feature type="signal peptide" evidence="2">
    <location>
        <begin position="1"/>
        <end position="32"/>
    </location>
</feature>
<keyword evidence="4" id="KW-1185">Reference proteome</keyword>
<dbReference type="PROSITE" id="PS51257">
    <property type="entry name" value="PROKAR_LIPOPROTEIN"/>
    <property type="match status" value="1"/>
</dbReference>
<feature type="chain" id="PRO_5021017829" evidence="2">
    <location>
        <begin position="33"/>
        <end position="539"/>
    </location>
</feature>
<name>A0A4U1DBU1_9BACI</name>
<dbReference type="RefSeq" id="WP_136830441.1">
    <property type="nucleotide sequence ID" value="NZ_SWBM01000001.1"/>
</dbReference>
<dbReference type="EMBL" id="SWBM01000001">
    <property type="protein sequence ID" value="TKC19533.1"/>
    <property type="molecule type" value="Genomic_DNA"/>
</dbReference>
<evidence type="ECO:0000256" key="2">
    <source>
        <dbReference type="SAM" id="SignalP"/>
    </source>
</evidence>
<organism evidence="3 4">
    <name type="scientific">Robertmurraya kyonggiensis</name>
    <dbReference type="NCBI Taxonomy" id="1037680"/>
    <lineage>
        <taxon>Bacteria</taxon>
        <taxon>Bacillati</taxon>
        <taxon>Bacillota</taxon>
        <taxon>Bacilli</taxon>
        <taxon>Bacillales</taxon>
        <taxon>Bacillaceae</taxon>
        <taxon>Robertmurraya</taxon>
    </lineage>
</organism>
<sequence length="539" mass="60267">MKRKSKKKVTMLLIVYLMLGCVFSSSSFRANAEGSSEDSGGFIIESEKVDGVLDLVGIVAGKITIYEGEIYGLTITKKVNRGGNQEPIVIRVKSPGPIPVKQLTASTKGSSIPEFTGLCTPGKPGRICMENVSMTVTAQQAAAITLPNATVETCYASQCGTIAEGGSMSEEELKKLIQQFEDNESTLKDILEGIEKDTAQLPILKDLLDLAKNTFETIDPEQVKSLESLLQSITTTLERADTETINTEELINKTNELWRQEDSYLQVVSPFFERMKNAGVLTDELENNLQGMEETLGNIEAFEEKAKSDKKIQLAKNYAELIQVAKNMKAAEQASDENTQIESTTVRMKLEEYKKMVLPLIKEIRNLQLNMDALGKEKEAIESQTNEAKETIKKQKGIFSEEEIERLLGKLISIPSKLINNGVEKVKDKQDLIQDSKIKEEVKEKVTEVIKQLPKEELTEVKKVINQLPTETLTEVKEVLNHLPTDNLTNEIPLPVIEEIIESMTEEEKEELLEDDENVLELLLEKLNPNNLKDLLKHP</sequence>
<dbReference type="AlphaFoldDB" id="A0A4U1DBU1"/>
<feature type="coiled-coil region" evidence="1">
    <location>
        <begin position="364"/>
        <end position="391"/>
    </location>
</feature>
<dbReference type="Proteomes" id="UP000307756">
    <property type="component" value="Unassembled WGS sequence"/>
</dbReference>
<evidence type="ECO:0000256" key="1">
    <source>
        <dbReference type="SAM" id="Coils"/>
    </source>
</evidence>
<gene>
    <name evidence="3" type="ORF">FA727_08330</name>
</gene>
<comment type="caution">
    <text evidence="3">The sequence shown here is derived from an EMBL/GenBank/DDBJ whole genome shotgun (WGS) entry which is preliminary data.</text>
</comment>
<evidence type="ECO:0000313" key="4">
    <source>
        <dbReference type="Proteomes" id="UP000307756"/>
    </source>
</evidence>
<keyword evidence="2" id="KW-0732">Signal</keyword>
<keyword evidence="1" id="KW-0175">Coiled coil</keyword>
<evidence type="ECO:0000313" key="3">
    <source>
        <dbReference type="EMBL" id="TKC19533.1"/>
    </source>
</evidence>
<protein>
    <submittedName>
        <fullName evidence="3">Uncharacterized protein</fullName>
    </submittedName>
</protein>
<reference evidence="3 4" key="1">
    <citation type="journal article" date="2011" name="J. Microbiol.">
        <title>Bacillus kyonggiensis sp. nov., isolated from soil of a lettuce field.</title>
        <authorList>
            <person name="Dong K."/>
            <person name="Lee S."/>
        </authorList>
    </citation>
    <scope>NUCLEOTIDE SEQUENCE [LARGE SCALE GENOMIC DNA]</scope>
    <source>
        <strain evidence="3 4">NB22</strain>
    </source>
</reference>
<dbReference type="OrthoDB" id="2831469at2"/>
<accession>A0A4U1DBU1</accession>